<feature type="chain" id="PRO_5012280425" description="Integrin beta" evidence="18">
    <location>
        <begin position="20"/>
        <end position="799"/>
    </location>
</feature>
<feature type="disulfide bond" evidence="15">
    <location>
        <begin position="580"/>
        <end position="589"/>
    </location>
</feature>
<keyword evidence="7 18" id="KW-0732">Signal</keyword>
<evidence type="ECO:0000256" key="9">
    <source>
        <dbReference type="ARBA" id="ARBA00022889"/>
    </source>
</evidence>
<feature type="disulfide bond" evidence="15">
    <location>
        <begin position="552"/>
        <end position="557"/>
    </location>
</feature>
<dbReference type="SUPFAM" id="SSF69179">
    <property type="entry name" value="Integrin domains"/>
    <property type="match status" value="1"/>
</dbReference>
<keyword evidence="6 16" id="KW-0812">Transmembrane</keyword>
<evidence type="ECO:0000313" key="22">
    <source>
        <dbReference type="EMBL" id="OQR79540.1"/>
    </source>
</evidence>
<dbReference type="Pfam" id="PF23105">
    <property type="entry name" value="EGF_integrin"/>
    <property type="match status" value="1"/>
</dbReference>
<evidence type="ECO:0000259" key="20">
    <source>
        <dbReference type="SMART" id="SM01241"/>
    </source>
</evidence>
<feature type="domain" description="Integrin beta subunit tail" evidence="21">
    <location>
        <begin position="637"/>
        <end position="728"/>
    </location>
</feature>
<dbReference type="GO" id="GO:0007160">
    <property type="term" value="P:cell-matrix adhesion"/>
    <property type="evidence" value="ECO:0007669"/>
    <property type="project" value="TreeGrafter"/>
</dbReference>
<feature type="disulfide bond" evidence="15">
    <location>
        <begin position="611"/>
        <end position="616"/>
    </location>
</feature>
<dbReference type="FunFam" id="3.40.50.410:FF:000002">
    <property type="entry name" value="Integrin beta"/>
    <property type="match status" value="1"/>
</dbReference>
<dbReference type="GO" id="GO:0008305">
    <property type="term" value="C:integrin complex"/>
    <property type="evidence" value="ECO:0007669"/>
    <property type="project" value="TreeGrafter"/>
</dbReference>
<dbReference type="InterPro" id="IPR014836">
    <property type="entry name" value="Integrin_bsu_cyt_dom"/>
</dbReference>
<feature type="disulfide bond" evidence="15">
    <location>
        <begin position="200"/>
        <end position="203"/>
    </location>
</feature>
<feature type="disulfide bond" evidence="15">
    <location>
        <begin position="395"/>
        <end position="410"/>
    </location>
</feature>
<dbReference type="InterPro" id="IPR013111">
    <property type="entry name" value="EGF_extracell"/>
</dbReference>
<dbReference type="SMART" id="SM01242">
    <property type="entry name" value="Integrin_B_tail"/>
    <property type="match status" value="1"/>
</dbReference>
<feature type="disulfide bond" evidence="15">
    <location>
        <begin position="573"/>
        <end position="578"/>
    </location>
</feature>
<evidence type="ECO:0000256" key="13">
    <source>
        <dbReference type="ARBA" id="ARBA00023157"/>
    </source>
</evidence>
<feature type="disulfide bond" evidence="15">
    <location>
        <begin position="530"/>
        <end position="565"/>
    </location>
</feature>
<dbReference type="FunFam" id="2.10.25.10:FF:000076">
    <property type="entry name" value="Integrin beta"/>
    <property type="match status" value="1"/>
</dbReference>
<feature type="disulfide bond" evidence="15">
    <location>
        <begin position="535"/>
        <end position="550"/>
    </location>
</feature>
<dbReference type="InterPro" id="IPR012896">
    <property type="entry name" value="Integrin_bsu_tail"/>
</dbReference>
<evidence type="ECO:0000256" key="3">
    <source>
        <dbReference type="ARBA" id="ARBA00022475"/>
    </source>
</evidence>
<dbReference type="GO" id="GO:0005178">
    <property type="term" value="F:integrin binding"/>
    <property type="evidence" value="ECO:0007669"/>
    <property type="project" value="TreeGrafter"/>
</dbReference>
<dbReference type="PROSITE" id="PS00243">
    <property type="entry name" value="I_EGF_1"/>
    <property type="match status" value="2"/>
</dbReference>
<dbReference type="InterPro" id="IPR015812">
    <property type="entry name" value="Integrin_bsu"/>
</dbReference>
<dbReference type="GO" id="GO:0007229">
    <property type="term" value="P:integrin-mediated signaling pathway"/>
    <property type="evidence" value="ECO:0007669"/>
    <property type="project" value="UniProtKB-KW"/>
</dbReference>
<dbReference type="Proteomes" id="UP000192247">
    <property type="component" value="Unassembled WGS sequence"/>
</dbReference>
<feature type="domain" description="Integrin beta subunit cytoplasmic" evidence="20">
    <location>
        <begin position="752"/>
        <end position="798"/>
    </location>
</feature>
<evidence type="ECO:0000256" key="11">
    <source>
        <dbReference type="ARBA" id="ARBA00023037"/>
    </source>
</evidence>
<feature type="disulfide bond" evidence="15">
    <location>
        <begin position="484"/>
        <end position="522"/>
    </location>
</feature>
<evidence type="ECO:0000256" key="18">
    <source>
        <dbReference type="SAM" id="SignalP"/>
    </source>
</evidence>
<dbReference type="Gene3D" id="2.10.25.10">
    <property type="entry name" value="Laminin"/>
    <property type="match status" value="4"/>
</dbReference>
<dbReference type="Gene3D" id="3.40.50.410">
    <property type="entry name" value="von Willebrand factor, type A domain"/>
    <property type="match status" value="1"/>
</dbReference>
<dbReference type="GO" id="GO:0033627">
    <property type="term" value="P:cell adhesion mediated by integrin"/>
    <property type="evidence" value="ECO:0007669"/>
    <property type="project" value="TreeGrafter"/>
</dbReference>
<evidence type="ECO:0000256" key="15">
    <source>
        <dbReference type="PIRSR" id="PIRSR002512-1"/>
    </source>
</evidence>
<dbReference type="AlphaFoldDB" id="A0A1V9Y1F5"/>
<name>A0A1V9Y1F5_9ACAR</name>
<evidence type="ECO:0000256" key="12">
    <source>
        <dbReference type="ARBA" id="ARBA00023136"/>
    </source>
</evidence>
<evidence type="ECO:0000256" key="7">
    <source>
        <dbReference type="ARBA" id="ARBA00022729"/>
    </source>
</evidence>
<evidence type="ECO:0000256" key="1">
    <source>
        <dbReference type="ARBA" id="ARBA00004251"/>
    </source>
</evidence>
<evidence type="ECO:0000256" key="17">
    <source>
        <dbReference type="SAM" id="Phobius"/>
    </source>
</evidence>
<dbReference type="GO" id="GO:0016477">
    <property type="term" value="P:cell migration"/>
    <property type="evidence" value="ECO:0007669"/>
    <property type="project" value="TreeGrafter"/>
</dbReference>
<dbReference type="InterPro" id="IPR057243">
    <property type="entry name" value="Integrin_I-EGF_CS"/>
</dbReference>
<feature type="disulfide bond" evidence="15">
    <location>
        <begin position="528"/>
        <end position="533"/>
    </location>
</feature>
<dbReference type="FunCoup" id="A0A1V9Y1F5">
    <property type="interactions" value="224"/>
</dbReference>
<evidence type="ECO:0000256" key="8">
    <source>
        <dbReference type="ARBA" id="ARBA00022737"/>
    </source>
</evidence>
<dbReference type="PIRSF" id="PIRSF002512">
    <property type="entry name" value="Integrin_B"/>
    <property type="match status" value="1"/>
</dbReference>
<feature type="disulfide bond" evidence="15">
    <location>
        <begin position="630"/>
        <end position="633"/>
    </location>
</feature>
<feature type="domain" description="Integrin beta subunit VWA" evidence="19">
    <location>
        <begin position="37"/>
        <end position="462"/>
    </location>
</feature>
<keyword evidence="9 16" id="KW-0130">Cell adhesion</keyword>
<evidence type="ECO:0000313" key="23">
    <source>
        <dbReference type="Proteomes" id="UP000192247"/>
    </source>
</evidence>
<feature type="disulfide bond" evidence="15">
    <location>
        <begin position="613"/>
        <end position="663"/>
    </location>
</feature>
<evidence type="ECO:0000259" key="21">
    <source>
        <dbReference type="SMART" id="SM01242"/>
    </source>
</evidence>
<dbReference type="Gene3D" id="4.10.1240.30">
    <property type="match status" value="1"/>
</dbReference>
<protein>
    <recommendedName>
        <fullName evidence="16">Integrin beta</fullName>
    </recommendedName>
</protein>
<feature type="disulfide bond" evidence="15">
    <location>
        <begin position="667"/>
        <end position="697"/>
    </location>
</feature>
<evidence type="ECO:0000256" key="5">
    <source>
        <dbReference type="ARBA" id="ARBA00022553"/>
    </source>
</evidence>
<dbReference type="InParanoid" id="A0A1V9Y1F5"/>
<dbReference type="EMBL" id="MNPL01000976">
    <property type="protein sequence ID" value="OQR79540.1"/>
    <property type="molecule type" value="Genomic_DNA"/>
</dbReference>
<organism evidence="22 23">
    <name type="scientific">Tropilaelaps mercedesae</name>
    <dbReference type="NCBI Taxonomy" id="418985"/>
    <lineage>
        <taxon>Eukaryota</taxon>
        <taxon>Metazoa</taxon>
        <taxon>Ecdysozoa</taxon>
        <taxon>Arthropoda</taxon>
        <taxon>Chelicerata</taxon>
        <taxon>Arachnida</taxon>
        <taxon>Acari</taxon>
        <taxon>Parasitiformes</taxon>
        <taxon>Mesostigmata</taxon>
        <taxon>Gamasina</taxon>
        <taxon>Dermanyssoidea</taxon>
        <taxon>Laelapidae</taxon>
        <taxon>Tropilaelaps</taxon>
    </lineage>
</organism>
<dbReference type="OrthoDB" id="410592at2759"/>
<dbReference type="STRING" id="418985.A0A1V9Y1F5"/>
<evidence type="ECO:0000256" key="4">
    <source>
        <dbReference type="ARBA" id="ARBA00022536"/>
    </source>
</evidence>
<keyword evidence="14" id="KW-0325">Glycoprotein</keyword>
<feature type="disulfide bond" evidence="15">
    <location>
        <begin position="460"/>
        <end position="464"/>
    </location>
</feature>
<feature type="disulfide bond" evidence="15">
    <location>
        <begin position="38"/>
        <end position="48"/>
    </location>
</feature>
<dbReference type="SUPFAM" id="SSF69687">
    <property type="entry name" value="Integrin beta tail domain"/>
    <property type="match status" value="1"/>
</dbReference>
<dbReference type="SMART" id="SM00187">
    <property type="entry name" value="INB"/>
    <property type="match status" value="1"/>
</dbReference>
<evidence type="ECO:0000256" key="14">
    <source>
        <dbReference type="ARBA" id="ARBA00023180"/>
    </source>
</evidence>
<feature type="disulfide bond" evidence="15">
    <location>
        <begin position="51"/>
        <end position="61"/>
    </location>
</feature>
<dbReference type="Pfam" id="PF07974">
    <property type="entry name" value="EGF_2"/>
    <property type="match status" value="1"/>
</dbReference>
<proteinExistence type="inferred from homology"/>
<evidence type="ECO:0000256" key="6">
    <source>
        <dbReference type="ARBA" id="ARBA00022692"/>
    </source>
</evidence>
<dbReference type="Gene3D" id="2.60.40.1510">
    <property type="entry name" value="ntegrin, alpha v. Chain A, domain 3"/>
    <property type="match status" value="1"/>
</dbReference>
<feature type="disulfide bond" evidence="15">
    <location>
        <begin position="489"/>
        <end position="498"/>
    </location>
</feature>
<dbReference type="SUPFAM" id="SSF53300">
    <property type="entry name" value="vWA-like"/>
    <property type="match status" value="1"/>
</dbReference>
<dbReference type="PANTHER" id="PTHR10082">
    <property type="entry name" value="INTEGRIN BETA SUBUNIT"/>
    <property type="match status" value="1"/>
</dbReference>
<gene>
    <name evidence="22" type="ORF">BIW11_05668</name>
</gene>
<dbReference type="PRINTS" id="PR01186">
    <property type="entry name" value="INTEGRINB"/>
</dbReference>
<dbReference type="InterPro" id="IPR036349">
    <property type="entry name" value="Integrin_bsu_tail_dom_sf"/>
</dbReference>
<feature type="disulfide bond" evidence="15">
    <location>
        <begin position="618"/>
        <end position="627"/>
    </location>
</feature>
<feature type="disulfide bond" evidence="15">
    <location>
        <begin position="637"/>
        <end position="646"/>
    </location>
</feature>
<keyword evidence="12 17" id="KW-0472">Membrane</keyword>
<dbReference type="SUPFAM" id="SSF103575">
    <property type="entry name" value="Plexin repeat"/>
    <property type="match status" value="1"/>
</dbReference>
<dbReference type="SMART" id="SM01241">
    <property type="entry name" value="Integrin_b_cyt"/>
    <property type="match status" value="1"/>
</dbReference>
<keyword evidence="11 16" id="KW-0401">Integrin</keyword>
<accession>A0A1V9Y1F5</accession>
<evidence type="ECO:0000256" key="2">
    <source>
        <dbReference type="ARBA" id="ARBA00007449"/>
    </source>
</evidence>
<feature type="disulfide bond" evidence="15">
    <location>
        <begin position="430"/>
        <end position="689"/>
    </location>
</feature>
<dbReference type="FunFam" id="2.10.25.10:FF:000043">
    <property type="entry name" value="Integrin beta"/>
    <property type="match status" value="1"/>
</dbReference>
<reference evidence="22 23" key="1">
    <citation type="journal article" date="2017" name="Gigascience">
        <title>Draft genome of the honey bee ectoparasitic mite, Tropilaelaps mercedesae, is shaped by the parasitic life history.</title>
        <authorList>
            <person name="Dong X."/>
            <person name="Armstrong S.D."/>
            <person name="Xia D."/>
            <person name="Makepeace B.L."/>
            <person name="Darby A.C."/>
            <person name="Kadowaki T."/>
        </authorList>
    </citation>
    <scope>NUCLEOTIDE SEQUENCE [LARGE SCALE GENOMIC DNA]</scope>
    <source>
        <strain evidence="22">Wuxi-XJTLU</strain>
    </source>
</reference>
<keyword evidence="8" id="KW-0677">Repeat</keyword>
<dbReference type="InterPro" id="IPR032695">
    <property type="entry name" value="Integrin_dom_sf"/>
</dbReference>
<comment type="similarity">
    <text evidence="2 16">Belongs to the integrin beta chain family.</text>
</comment>
<dbReference type="PANTHER" id="PTHR10082:SF60">
    <property type="entry name" value="INTEGRIN BETA-PS"/>
    <property type="match status" value="1"/>
</dbReference>
<dbReference type="GO" id="GO:0007157">
    <property type="term" value="P:heterophilic cell-cell adhesion via plasma membrane cell adhesion molecules"/>
    <property type="evidence" value="ECO:0007669"/>
    <property type="project" value="UniProtKB-ARBA"/>
</dbReference>
<feature type="transmembrane region" description="Helical" evidence="17">
    <location>
        <begin position="729"/>
        <end position="751"/>
    </location>
</feature>
<sequence>MTSLKFLLALACILWAVASYADIRADEAYVKCHHQQTCRDCLNAGPLCSWCYKKDYKMSRCDINAIHKEQCQGEHDDQKSDERFIVDDKPLTEPHAATDTSEPIVQLKPQKIKIRLRPGVSHRVEVQYRQAEDYPVDLYYLMDLSNSMSDDKDKLALLGNLLGEEMNKITRDFRLGFGSFVDKVVMPFVSTVPEKLQMPCPRCVPPYGFRNHLPLTTNTNLFVNEVQAANVSGNLDAPEGGFDAIMQAVVCKDQIMWREKARRILLFSTDAGFHYAGDGKLGGIITPNDGQCHLDPTSREYTHSTLLDYPSLSQINSKIQEHKVNIIFAVTEDQESIYAKLANMLEGCSHGKLAHDSSNVVDLVKEQYQKITSQIELTSDVEKDEYLAVTFESKCLNKDASAKPQKTNKCGDIKVGDQVQFDAIVHLKKCPKNQNEWARTIHISPVGINERLQIDLEMICQCACEANIGNVNSSDCNNAGTLMCGVCNCYDGYSGKSCQCKDSEHSQVGEETCKAANDTRVCSGRGECHCGVCTCNLRDSEHEKVTGKFCECDNFSCDRHNGHLCGGPDRGQCDCGACRCNSGWEGADCSCATSNERCLTSNGLCNGHGQCHCGKCICQPEYTGDTCQDCPTCPGKCEEFKDCVECQVFPDNPGKRYETAKECQDKCTAFMTYKSPQLDFNEEQGDKLCVFRDAQDCKISFVYRPTSDGGEGGYRVRAKDKECAEPVDILLIILGVILGIVAIGLALLLIWKILTTIHDRREFAKFEKERKHARWDTGENPIYKGAVTTFRNPTYGGGK</sequence>
<feature type="signal peptide" evidence="18">
    <location>
        <begin position="1"/>
        <end position="19"/>
    </location>
</feature>
<evidence type="ECO:0000259" key="19">
    <source>
        <dbReference type="SMART" id="SM00187"/>
    </source>
</evidence>
<dbReference type="PROSITE" id="PS52047">
    <property type="entry name" value="I_EGF_2"/>
    <property type="match status" value="1"/>
</dbReference>
<dbReference type="InterPro" id="IPR036465">
    <property type="entry name" value="vWFA_dom_sf"/>
</dbReference>
<evidence type="ECO:0000256" key="16">
    <source>
        <dbReference type="RuleBase" id="RU000633"/>
    </source>
</evidence>
<keyword evidence="23" id="KW-1185">Reference proteome</keyword>
<keyword evidence="10 17" id="KW-1133">Transmembrane helix</keyword>
<dbReference type="Pfam" id="PF07965">
    <property type="entry name" value="Integrin_B_tail"/>
    <property type="match status" value="1"/>
</dbReference>
<dbReference type="InterPro" id="IPR002369">
    <property type="entry name" value="Integrin_bsu_VWA"/>
</dbReference>
<dbReference type="GO" id="GO:0005925">
    <property type="term" value="C:focal adhesion"/>
    <property type="evidence" value="ECO:0007669"/>
    <property type="project" value="TreeGrafter"/>
</dbReference>
<keyword evidence="4" id="KW-0245">EGF-like domain</keyword>
<dbReference type="Pfam" id="PF00362">
    <property type="entry name" value="Integrin_beta"/>
    <property type="match status" value="1"/>
</dbReference>
<feature type="disulfide bond" evidence="15">
    <location>
        <begin position="643"/>
        <end position="723"/>
    </location>
</feature>
<dbReference type="GO" id="GO:0009986">
    <property type="term" value="C:cell surface"/>
    <property type="evidence" value="ECO:0007669"/>
    <property type="project" value="TreeGrafter"/>
</dbReference>
<evidence type="ECO:0000256" key="10">
    <source>
        <dbReference type="ARBA" id="ARBA00022989"/>
    </source>
</evidence>
<comment type="caution">
    <text evidence="22">The sequence shown here is derived from an EMBL/GenBank/DDBJ whole genome shotgun (WGS) entry which is preliminary data.</text>
</comment>
<dbReference type="SUPFAM" id="SSF57196">
    <property type="entry name" value="EGF/Laminin"/>
    <property type="match status" value="2"/>
</dbReference>
<keyword evidence="3" id="KW-1003">Cell membrane</keyword>
<keyword evidence="13 15" id="KW-1015">Disulfide bond</keyword>
<dbReference type="Pfam" id="PF08725">
    <property type="entry name" value="Integrin_b_cyt"/>
    <property type="match status" value="1"/>
</dbReference>
<feature type="disulfide bond" evidence="15">
    <location>
        <begin position="251"/>
        <end position="292"/>
    </location>
</feature>
<dbReference type="Gene3D" id="1.20.5.100">
    <property type="entry name" value="Cytochrome c1, transmembrane anchor, C-terminal"/>
    <property type="match status" value="1"/>
</dbReference>
<dbReference type="FunFam" id="1.20.5.100:FF:000002">
    <property type="entry name" value="Integrin beta"/>
    <property type="match status" value="1"/>
</dbReference>
<comment type="subcellular location">
    <subcellularLocation>
        <location evidence="1 16">Cell membrane</location>
        <topology evidence="1 16">Single-pass type I membrane protein</topology>
    </subcellularLocation>
</comment>
<keyword evidence="5" id="KW-0597">Phosphoprotein</keyword>
<feature type="disulfide bond" evidence="15">
    <location>
        <begin position="591"/>
        <end position="598"/>
    </location>
</feature>
<dbReference type="InterPro" id="IPR057073">
    <property type="entry name" value="EGF_integrin_2"/>
</dbReference>
<feature type="disulfide bond" evidence="15">
    <location>
        <begin position="575"/>
        <end position="605"/>
    </location>
</feature>